<dbReference type="EMBL" id="LFZN01000024">
    <property type="protein sequence ID" value="KXT04065.1"/>
    <property type="molecule type" value="Genomic_DNA"/>
</dbReference>
<dbReference type="AlphaFoldDB" id="A0A139HNK0"/>
<evidence type="ECO:0000313" key="1">
    <source>
        <dbReference type="EMBL" id="KXT04065.1"/>
    </source>
</evidence>
<accession>A0A139HNK0</accession>
<dbReference type="Proteomes" id="UP000070133">
    <property type="component" value="Unassembled WGS sequence"/>
</dbReference>
<evidence type="ECO:0000313" key="2">
    <source>
        <dbReference type="Proteomes" id="UP000070133"/>
    </source>
</evidence>
<reference evidence="1 2" key="1">
    <citation type="submission" date="2015-07" db="EMBL/GenBank/DDBJ databases">
        <title>Comparative genomics of the Sigatoka disease complex on banana suggests a link between parallel evolutionary changes in Pseudocercospora fijiensis and Pseudocercospora eumusae and increased virulence on the banana host.</title>
        <authorList>
            <person name="Chang T.-C."/>
            <person name="Salvucci A."/>
            <person name="Crous P.W."/>
            <person name="Stergiopoulos I."/>
        </authorList>
    </citation>
    <scope>NUCLEOTIDE SEQUENCE [LARGE SCALE GENOMIC DNA]</scope>
    <source>
        <strain evidence="1 2">CBS 114824</strain>
    </source>
</reference>
<comment type="caution">
    <text evidence="1">The sequence shown here is derived from an EMBL/GenBank/DDBJ whole genome shotgun (WGS) entry which is preliminary data.</text>
</comment>
<protein>
    <recommendedName>
        <fullName evidence="3">F-box domain-containing protein</fullName>
    </recommendedName>
</protein>
<organism evidence="1 2">
    <name type="scientific">Pseudocercospora eumusae</name>
    <dbReference type="NCBI Taxonomy" id="321146"/>
    <lineage>
        <taxon>Eukaryota</taxon>
        <taxon>Fungi</taxon>
        <taxon>Dikarya</taxon>
        <taxon>Ascomycota</taxon>
        <taxon>Pezizomycotina</taxon>
        <taxon>Dothideomycetes</taxon>
        <taxon>Dothideomycetidae</taxon>
        <taxon>Mycosphaerellales</taxon>
        <taxon>Mycosphaerellaceae</taxon>
        <taxon>Pseudocercospora</taxon>
    </lineage>
</organism>
<gene>
    <name evidence="1" type="ORF">AC578_4889</name>
</gene>
<dbReference type="OrthoDB" id="436262at2759"/>
<evidence type="ECO:0008006" key="3">
    <source>
        <dbReference type="Google" id="ProtNLM"/>
    </source>
</evidence>
<keyword evidence="2" id="KW-1185">Reference proteome</keyword>
<proteinExistence type="predicted"/>
<name>A0A139HNK0_9PEZI</name>
<sequence length="229" mass="26112">MGILITTPIDAASSSNPKPNIFSLPGELRNHIWRLVCLSDGPVNVEALCLSDKQKLHQPAASFTCKQFRDEVLSIYYAETQWYLGKIGYFDKGLRLHDFNLRLARWKEMLGPYTKYLTNLSMAIDGRCYGGEDFSIPADAQYEIEAVQDGKVRFERNGTSRCKCRLKPGVERQASRDGAVLLEVMKEYSASYWEPVIEGHCPKCRLSRLETLRRSEVSHLPLWEDIVSC</sequence>